<reference evidence="3" key="2">
    <citation type="submission" date="2023-06" db="EMBL/GenBank/DDBJ databases">
        <authorList>
            <person name="Swenson N.G."/>
            <person name="Wegrzyn J.L."/>
            <person name="Mcevoy S.L."/>
        </authorList>
    </citation>
    <scope>NUCLEOTIDE SEQUENCE</scope>
    <source>
        <strain evidence="3">NS2018</strain>
        <tissue evidence="3">Leaf</tissue>
    </source>
</reference>
<dbReference type="InterPro" id="IPR051824">
    <property type="entry name" value="LRR_Rcpt-Like_S/T_Kinase"/>
</dbReference>
<evidence type="ECO:0000259" key="2">
    <source>
        <dbReference type="PROSITE" id="PS50011"/>
    </source>
</evidence>
<dbReference type="GO" id="GO:0005524">
    <property type="term" value="F:ATP binding"/>
    <property type="evidence" value="ECO:0007669"/>
    <property type="project" value="InterPro"/>
</dbReference>
<dbReference type="AlphaFoldDB" id="A0AA39SJY5"/>
<feature type="domain" description="Protein kinase" evidence="2">
    <location>
        <begin position="1"/>
        <end position="169"/>
    </location>
</feature>
<name>A0AA39SJY5_ACESA</name>
<accession>A0AA39SJY5</accession>
<organism evidence="3 4">
    <name type="scientific">Acer saccharum</name>
    <name type="common">Sugar maple</name>
    <dbReference type="NCBI Taxonomy" id="4024"/>
    <lineage>
        <taxon>Eukaryota</taxon>
        <taxon>Viridiplantae</taxon>
        <taxon>Streptophyta</taxon>
        <taxon>Embryophyta</taxon>
        <taxon>Tracheophyta</taxon>
        <taxon>Spermatophyta</taxon>
        <taxon>Magnoliopsida</taxon>
        <taxon>eudicotyledons</taxon>
        <taxon>Gunneridae</taxon>
        <taxon>Pentapetalae</taxon>
        <taxon>rosids</taxon>
        <taxon>malvids</taxon>
        <taxon>Sapindales</taxon>
        <taxon>Sapindaceae</taxon>
        <taxon>Hippocastanoideae</taxon>
        <taxon>Acereae</taxon>
        <taxon>Acer</taxon>
    </lineage>
</organism>
<dbReference type="GO" id="GO:0016020">
    <property type="term" value="C:membrane"/>
    <property type="evidence" value="ECO:0007669"/>
    <property type="project" value="UniProtKB-SubCell"/>
</dbReference>
<dbReference type="InterPro" id="IPR001245">
    <property type="entry name" value="Ser-Thr/Tyr_kinase_cat_dom"/>
</dbReference>
<dbReference type="PANTHER" id="PTHR48006:SF92">
    <property type="entry name" value="LRR RECEPTOR-LIKE SERINE_THREONINE-PROTEIN KINASE GSO1"/>
    <property type="match status" value="1"/>
</dbReference>
<dbReference type="EMBL" id="JAUESC010000380">
    <property type="protein sequence ID" value="KAK0593134.1"/>
    <property type="molecule type" value="Genomic_DNA"/>
</dbReference>
<dbReference type="Pfam" id="PF07714">
    <property type="entry name" value="PK_Tyr_Ser-Thr"/>
    <property type="match status" value="1"/>
</dbReference>
<comment type="caution">
    <text evidence="3">The sequence shown here is derived from an EMBL/GenBank/DDBJ whole genome shotgun (WGS) entry which is preliminary data.</text>
</comment>
<dbReference type="Proteomes" id="UP001168877">
    <property type="component" value="Unassembled WGS sequence"/>
</dbReference>
<gene>
    <name evidence="3" type="ORF">LWI29_031573</name>
</gene>
<reference evidence="3" key="1">
    <citation type="journal article" date="2022" name="Plant J.">
        <title>Strategies of tolerance reflected in two North American maple genomes.</title>
        <authorList>
            <person name="McEvoy S.L."/>
            <person name="Sezen U.U."/>
            <person name="Trouern-Trend A."/>
            <person name="McMahon S.M."/>
            <person name="Schaberg P.G."/>
            <person name="Yang J."/>
            <person name="Wegrzyn J.L."/>
            <person name="Swenson N.G."/>
        </authorList>
    </citation>
    <scope>NUCLEOTIDE SEQUENCE</scope>
    <source>
        <strain evidence="3">NS2018</strain>
    </source>
</reference>
<evidence type="ECO:0000313" key="4">
    <source>
        <dbReference type="Proteomes" id="UP001168877"/>
    </source>
</evidence>
<dbReference type="InterPro" id="IPR011009">
    <property type="entry name" value="Kinase-like_dom_sf"/>
</dbReference>
<dbReference type="InterPro" id="IPR000719">
    <property type="entry name" value="Prot_kinase_dom"/>
</dbReference>
<dbReference type="PANTHER" id="PTHR48006">
    <property type="entry name" value="LEUCINE-RICH REPEAT-CONTAINING PROTEIN DDB_G0281931-RELATED"/>
    <property type="match status" value="1"/>
</dbReference>
<evidence type="ECO:0000313" key="3">
    <source>
        <dbReference type="EMBL" id="KAK0593134.1"/>
    </source>
</evidence>
<dbReference type="GO" id="GO:0004672">
    <property type="term" value="F:protein kinase activity"/>
    <property type="evidence" value="ECO:0007669"/>
    <property type="project" value="InterPro"/>
</dbReference>
<dbReference type="PROSITE" id="PS50011">
    <property type="entry name" value="PROTEIN_KINASE_DOM"/>
    <property type="match status" value="1"/>
</dbReference>
<dbReference type="SUPFAM" id="SSF56112">
    <property type="entry name" value="Protein kinase-like (PK-like)"/>
    <property type="match status" value="1"/>
</dbReference>
<protein>
    <recommendedName>
        <fullName evidence="2">Protein kinase domain-containing protein</fullName>
    </recommendedName>
</protein>
<sequence length="169" mass="19814">MRTLSLIRHRNVVRMAGYSIRDGNGFIVTEYMPGGTLFEILHRCEPRMALDWETRFRIAFENAYSTRLTEKLDVYSYGVVLLELLLRKMPVDPSFEEGVDIVSWTRKKLLENDDSILFLDEEINYWESDDQRKALKLLEMALDCTEQVADTRPSMRDVVGFLIRLNDKI</sequence>
<evidence type="ECO:0000256" key="1">
    <source>
        <dbReference type="ARBA" id="ARBA00004479"/>
    </source>
</evidence>
<keyword evidence="4" id="KW-1185">Reference proteome</keyword>
<comment type="subcellular location">
    <subcellularLocation>
        <location evidence="1">Membrane</location>
        <topology evidence="1">Single-pass type I membrane protein</topology>
    </subcellularLocation>
</comment>
<proteinExistence type="predicted"/>
<dbReference type="Gene3D" id="1.10.510.10">
    <property type="entry name" value="Transferase(Phosphotransferase) domain 1"/>
    <property type="match status" value="2"/>
</dbReference>